<dbReference type="Proteomes" id="UP000024635">
    <property type="component" value="Unassembled WGS sequence"/>
</dbReference>
<protein>
    <submittedName>
        <fullName evidence="1">Uncharacterized protein</fullName>
    </submittedName>
</protein>
<dbReference type="AlphaFoldDB" id="A0A016X0S0"/>
<sequence>MHSKFGLFEKIKNRKNSKFDYSKKFSNIPKYTTNHAKSGGAVQFNLLKCEVAWVKISDFNLPKGEVAWVKFSEFNLPKEALRVQLFTKNSNYNKDLCCPFLPLLKLSPIEHHPDFLSMKSQIVCDDAICDSQLQLLDGTLEIAQENEQI</sequence>
<dbReference type="EMBL" id="JARK01000039">
    <property type="protein sequence ID" value="EYC45092.1"/>
    <property type="molecule type" value="Genomic_DNA"/>
</dbReference>
<keyword evidence="2" id="KW-1185">Reference proteome</keyword>
<proteinExistence type="predicted"/>
<evidence type="ECO:0000313" key="2">
    <source>
        <dbReference type="Proteomes" id="UP000024635"/>
    </source>
</evidence>
<organism evidence="1 2">
    <name type="scientific">Ancylostoma ceylanicum</name>
    <dbReference type="NCBI Taxonomy" id="53326"/>
    <lineage>
        <taxon>Eukaryota</taxon>
        <taxon>Metazoa</taxon>
        <taxon>Ecdysozoa</taxon>
        <taxon>Nematoda</taxon>
        <taxon>Chromadorea</taxon>
        <taxon>Rhabditida</taxon>
        <taxon>Rhabditina</taxon>
        <taxon>Rhabditomorpha</taxon>
        <taxon>Strongyloidea</taxon>
        <taxon>Ancylostomatidae</taxon>
        <taxon>Ancylostomatinae</taxon>
        <taxon>Ancylostoma</taxon>
    </lineage>
</organism>
<comment type="caution">
    <text evidence="1">The sequence shown here is derived from an EMBL/GenBank/DDBJ whole genome shotgun (WGS) entry which is preliminary data.</text>
</comment>
<name>A0A016X0S0_9BILA</name>
<reference evidence="2" key="1">
    <citation type="journal article" date="2015" name="Nat. Genet.">
        <title>The genome and transcriptome of the zoonotic hookworm Ancylostoma ceylanicum identify infection-specific gene families.</title>
        <authorList>
            <person name="Schwarz E.M."/>
            <person name="Hu Y."/>
            <person name="Antoshechkin I."/>
            <person name="Miller M.M."/>
            <person name="Sternberg P.W."/>
            <person name="Aroian R.V."/>
        </authorList>
    </citation>
    <scope>NUCLEOTIDE SEQUENCE</scope>
    <source>
        <strain evidence="2">HY135</strain>
    </source>
</reference>
<accession>A0A016X0S0</accession>
<evidence type="ECO:0000313" key="1">
    <source>
        <dbReference type="EMBL" id="EYC45092.1"/>
    </source>
</evidence>
<gene>
    <name evidence="1" type="primary">Acey_s0439.g1499</name>
    <name evidence="1" type="ORF">Y032_0439g1499</name>
</gene>